<accession>A0AAU9RWQ7</accession>
<protein>
    <recommendedName>
        <fullName evidence="3">Retrotransposon gag domain-containing protein</fullName>
    </recommendedName>
</protein>
<evidence type="ECO:0000313" key="2">
    <source>
        <dbReference type="Proteomes" id="UP000836841"/>
    </source>
</evidence>
<dbReference type="EMBL" id="OU466859">
    <property type="protein sequence ID" value="CAH2052492.1"/>
    <property type="molecule type" value="Genomic_DNA"/>
</dbReference>
<reference evidence="1 2" key="1">
    <citation type="submission" date="2022-03" db="EMBL/GenBank/DDBJ databases">
        <authorList>
            <person name="Nunn A."/>
            <person name="Chopra R."/>
            <person name="Nunn A."/>
            <person name="Contreras Garrido A."/>
        </authorList>
    </citation>
    <scope>NUCLEOTIDE SEQUENCE [LARGE SCALE GENOMIC DNA]</scope>
</reference>
<gene>
    <name evidence="1" type="ORF">TAV2_LOCUS9939</name>
</gene>
<keyword evidence="2" id="KW-1185">Reference proteome</keyword>
<dbReference type="AlphaFoldDB" id="A0AAU9RWQ7"/>
<evidence type="ECO:0000313" key="1">
    <source>
        <dbReference type="EMBL" id="CAH2052492.1"/>
    </source>
</evidence>
<feature type="non-terminal residue" evidence="1">
    <location>
        <position position="1"/>
    </location>
</feature>
<evidence type="ECO:0008006" key="3">
    <source>
        <dbReference type="Google" id="ProtNLM"/>
    </source>
</evidence>
<name>A0AAU9RWQ7_THLAR</name>
<dbReference type="Proteomes" id="UP000836841">
    <property type="component" value="Chromosome 3"/>
</dbReference>
<organism evidence="1 2">
    <name type="scientific">Thlaspi arvense</name>
    <name type="common">Field penny-cress</name>
    <dbReference type="NCBI Taxonomy" id="13288"/>
    <lineage>
        <taxon>Eukaryota</taxon>
        <taxon>Viridiplantae</taxon>
        <taxon>Streptophyta</taxon>
        <taxon>Embryophyta</taxon>
        <taxon>Tracheophyta</taxon>
        <taxon>Spermatophyta</taxon>
        <taxon>Magnoliopsida</taxon>
        <taxon>eudicotyledons</taxon>
        <taxon>Gunneridae</taxon>
        <taxon>Pentapetalae</taxon>
        <taxon>rosids</taxon>
        <taxon>malvids</taxon>
        <taxon>Brassicales</taxon>
        <taxon>Brassicaceae</taxon>
        <taxon>Thlaspideae</taxon>
        <taxon>Thlaspi</taxon>
    </lineage>
</organism>
<proteinExistence type="predicted"/>
<sequence>EERTWKGGYEAHDDRGYTPAWLTNKLSWREFKRIRKSHFGKADLVNPVGELSNLRHTGTINDYCNQFEECLGSQTKLKGDQQLW</sequence>